<keyword evidence="4" id="KW-1185">Reference proteome</keyword>
<dbReference type="PANTHER" id="PTHR46599:SF6">
    <property type="entry name" value="DUAL SPECIFICITY PHOSPHATASE 26"/>
    <property type="match status" value="1"/>
</dbReference>
<dbReference type="GO" id="GO:0004523">
    <property type="term" value="F:RNA-DNA hybrid ribonuclease activity"/>
    <property type="evidence" value="ECO:0007669"/>
    <property type="project" value="InterPro"/>
</dbReference>
<dbReference type="Proteomes" id="UP001487740">
    <property type="component" value="Unassembled WGS sequence"/>
</dbReference>
<dbReference type="EMBL" id="JARAKH010000019">
    <property type="protein sequence ID" value="KAK8394232.1"/>
    <property type="molecule type" value="Genomic_DNA"/>
</dbReference>
<dbReference type="InterPro" id="IPR036397">
    <property type="entry name" value="RNaseH_sf"/>
</dbReference>
<dbReference type="Pfam" id="PF00075">
    <property type="entry name" value="RNase_H"/>
    <property type="match status" value="1"/>
</dbReference>
<dbReference type="InterPro" id="IPR002156">
    <property type="entry name" value="RNaseH_domain"/>
</dbReference>
<name>A0AAW0U797_SCYPA</name>
<dbReference type="InterPro" id="IPR029526">
    <property type="entry name" value="PGBD"/>
</dbReference>
<organism evidence="3 4">
    <name type="scientific">Scylla paramamosain</name>
    <name type="common">Mud crab</name>
    <dbReference type="NCBI Taxonomy" id="85552"/>
    <lineage>
        <taxon>Eukaryota</taxon>
        <taxon>Metazoa</taxon>
        <taxon>Ecdysozoa</taxon>
        <taxon>Arthropoda</taxon>
        <taxon>Crustacea</taxon>
        <taxon>Multicrustacea</taxon>
        <taxon>Malacostraca</taxon>
        <taxon>Eumalacostraca</taxon>
        <taxon>Eucarida</taxon>
        <taxon>Decapoda</taxon>
        <taxon>Pleocyemata</taxon>
        <taxon>Brachyura</taxon>
        <taxon>Eubrachyura</taxon>
        <taxon>Portunoidea</taxon>
        <taxon>Portunidae</taxon>
        <taxon>Portuninae</taxon>
        <taxon>Scylla</taxon>
    </lineage>
</organism>
<accession>A0AAW0U797</accession>
<gene>
    <name evidence="3" type="ORF">O3P69_006430</name>
</gene>
<sequence>MAEPLSECLWGMSPPPPSPSRSSSPPSETFIECSALPGGGVCAIITPNKESQATDEGAPSISGLPVKRRLYTSNPKPKRTRFVFTDSSSDDSDPAFVPESWDDSFSSCKKTAEMTNTREFFEHFVINYRESYVPGADITVDEQVLGFRERKYKFRFDIGNKPKKYSLKLIMACDAENSYMLNAIVDLRKHRHEKVPIGKLGEYYTMKIMEPYLDSGRNITVNNWFTFKSLSEELDKRGTTLVGTLRRKGHVPSAMANTKLKRPMNTSIFLFKENLTMMSYKPKKNKVALLLSSKHNAAEIGVKDKPQIIHYYNKTKDLASTSPMILLWFVQLHQVPTTKGSAVSALGRQQDRQGQSAPSVRNPCVSAIQMSYALNAKNNCDVVQQQQQDGGEEQGWTTVTTSRARRHQPPRPKFKLGSLGEYENSYRAISALEREYPTLRIQETLTPADFEWRVAGYTLHSLPTAEGTRGCAALVRSTIPHRRVAAPVNCGDGVEVLALELQCTLATHNLARMENWPQADLPAPTFRAPPPWEPPAAEFSATQLPASKALCAVEEMRQHAFMAMAQVTEPDGVVYYTDGSADPDSGRTGAAAITRGAEVCERTPDHCSTLQTELVAILLALEHAQHRRERTVVLHTDSRTGLQALQQPYPSDNVGLVTAILGSLQSLAAQGRRGLVTLPGGPTAFEGAAQQAAALR</sequence>
<reference evidence="3 4" key="1">
    <citation type="submission" date="2023-03" db="EMBL/GenBank/DDBJ databases">
        <title>High-quality genome of Scylla paramamosain provides insights in environmental adaptation.</title>
        <authorList>
            <person name="Zhang L."/>
        </authorList>
    </citation>
    <scope>NUCLEOTIDE SEQUENCE [LARGE SCALE GENOMIC DNA]</scope>
    <source>
        <strain evidence="3">LZ_2023a</strain>
        <tissue evidence="3">Muscle</tissue>
    </source>
</reference>
<dbReference type="SUPFAM" id="SSF53098">
    <property type="entry name" value="Ribonuclease H-like"/>
    <property type="match status" value="1"/>
</dbReference>
<dbReference type="PANTHER" id="PTHR46599">
    <property type="entry name" value="PIGGYBAC TRANSPOSABLE ELEMENT-DERIVED PROTEIN 4"/>
    <property type="match status" value="1"/>
</dbReference>
<dbReference type="PROSITE" id="PS50879">
    <property type="entry name" value="RNASE_H_1"/>
    <property type="match status" value="1"/>
</dbReference>
<protein>
    <recommendedName>
        <fullName evidence="2">RNase H type-1 domain-containing protein</fullName>
    </recommendedName>
</protein>
<evidence type="ECO:0000313" key="3">
    <source>
        <dbReference type="EMBL" id="KAK8394232.1"/>
    </source>
</evidence>
<dbReference type="InterPro" id="IPR012337">
    <property type="entry name" value="RNaseH-like_sf"/>
</dbReference>
<dbReference type="AlphaFoldDB" id="A0AAW0U797"/>
<evidence type="ECO:0000313" key="4">
    <source>
        <dbReference type="Proteomes" id="UP001487740"/>
    </source>
</evidence>
<evidence type="ECO:0000256" key="1">
    <source>
        <dbReference type="SAM" id="MobiDB-lite"/>
    </source>
</evidence>
<evidence type="ECO:0000259" key="2">
    <source>
        <dbReference type="PROSITE" id="PS50879"/>
    </source>
</evidence>
<comment type="caution">
    <text evidence="3">The sequence shown here is derived from an EMBL/GenBank/DDBJ whole genome shotgun (WGS) entry which is preliminary data.</text>
</comment>
<dbReference type="Pfam" id="PF13843">
    <property type="entry name" value="DDE_Tnp_1_7"/>
    <property type="match status" value="1"/>
</dbReference>
<dbReference type="GO" id="GO:0003676">
    <property type="term" value="F:nucleic acid binding"/>
    <property type="evidence" value="ECO:0007669"/>
    <property type="project" value="InterPro"/>
</dbReference>
<feature type="region of interest" description="Disordered" evidence="1">
    <location>
        <begin position="388"/>
        <end position="411"/>
    </location>
</feature>
<proteinExistence type="predicted"/>
<feature type="region of interest" description="Disordered" evidence="1">
    <location>
        <begin position="1"/>
        <end position="30"/>
    </location>
</feature>
<feature type="domain" description="RNase H type-1" evidence="2">
    <location>
        <begin position="569"/>
        <end position="693"/>
    </location>
</feature>
<dbReference type="Gene3D" id="3.30.420.10">
    <property type="entry name" value="Ribonuclease H-like superfamily/Ribonuclease H"/>
    <property type="match status" value="1"/>
</dbReference>